<dbReference type="EMBL" id="VOIH02000006">
    <property type="protein sequence ID" value="KAF3443680.1"/>
    <property type="molecule type" value="Genomic_DNA"/>
</dbReference>
<organism evidence="1 2">
    <name type="scientific">Rhamnella rubrinervis</name>
    <dbReference type="NCBI Taxonomy" id="2594499"/>
    <lineage>
        <taxon>Eukaryota</taxon>
        <taxon>Viridiplantae</taxon>
        <taxon>Streptophyta</taxon>
        <taxon>Embryophyta</taxon>
        <taxon>Tracheophyta</taxon>
        <taxon>Spermatophyta</taxon>
        <taxon>Magnoliopsida</taxon>
        <taxon>eudicotyledons</taxon>
        <taxon>Gunneridae</taxon>
        <taxon>Pentapetalae</taxon>
        <taxon>rosids</taxon>
        <taxon>fabids</taxon>
        <taxon>Rosales</taxon>
        <taxon>Rhamnaceae</taxon>
        <taxon>rhamnoid group</taxon>
        <taxon>Rhamneae</taxon>
        <taxon>Rhamnella</taxon>
    </lineage>
</organism>
<protein>
    <submittedName>
        <fullName evidence="1">Uncharacterized protein</fullName>
    </submittedName>
</protein>
<reference evidence="1" key="1">
    <citation type="submission" date="2020-03" db="EMBL/GenBank/DDBJ databases">
        <title>A high-quality chromosome-level genome assembly of a woody plant with both climbing and erect habits, Rhamnella rubrinervis.</title>
        <authorList>
            <person name="Lu Z."/>
            <person name="Yang Y."/>
            <person name="Zhu X."/>
            <person name="Sun Y."/>
        </authorList>
    </citation>
    <scope>NUCLEOTIDE SEQUENCE</scope>
    <source>
        <strain evidence="1">BYM</strain>
        <tissue evidence="1">Leaf</tissue>
    </source>
</reference>
<comment type="caution">
    <text evidence="1">The sequence shown here is derived from an EMBL/GenBank/DDBJ whole genome shotgun (WGS) entry which is preliminary data.</text>
</comment>
<dbReference type="Proteomes" id="UP000796880">
    <property type="component" value="Unassembled WGS sequence"/>
</dbReference>
<name>A0A8K0H113_9ROSA</name>
<evidence type="ECO:0000313" key="1">
    <source>
        <dbReference type="EMBL" id="KAF3443680.1"/>
    </source>
</evidence>
<dbReference type="AlphaFoldDB" id="A0A8K0H113"/>
<accession>A0A8K0H113</accession>
<gene>
    <name evidence="1" type="ORF">FNV43_RR13370</name>
</gene>
<proteinExistence type="predicted"/>
<evidence type="ECO:0000313" key="2">
    <source>
        <dbReference type="Proteomes" id="UP000796880"/>
    </source>
</evidence>
<keyword evidence="2" id="KW-1185">Reference proteome</keyword>
<sequence length="97" mass="10618">MRYRDKTKNASKNQQCSGFGSKKWEAPLLLEGSYWEGLIGRGCKGYAIGQVLNESHDVVEIGEGNLIVDLSSLMQLEAALDSNYSITFGGPKGVEDF</sequence>